<protein>
    <submittedName>
        <fullName evidence="2">Uncharacterized protein</fullName>
    </submittedName>
</protein>
<sequence>MLSSSDWPGCGSPMLCYVSSLPFGPSGLIRSSSRLPLQAHRDGDNQADHDEGDESELRDQFSVISSAPPSETHRAAGSPLRGTPPSLREEPGSV</sequence>
<accession>A0A4Z2E323</accession>
<dbReference type="EMBL" id="SRLO01018965">
    <property type="protein sequence ID" value="TNN23306.1"/>
    <property type="molecule type" value="Genomic_DNA"/>
</dbReference>
<dbReference type="AlphaFoldDB" id="A0A4Z2E323"/>
<comment type="caution">
    <text evidence="2">The sequence shown here is derived from an EMBL/GenBank/DDBJ whole genome shotgun (WGS) entry which is preliminary data.</text>
</comment>
<organism evidence="2 3">
    <name type="scientific">Liparis tanakae</name>
    <name type="common">Tanaka's snailfish</name>
    <dbReference type="NCBI Taxonomy" id="230148"/>
    <lineage>
        <taxon>Eukaryota</taxon>
        <taxon>Metazoa</taxon>
        <taxon>Chordata</taxon>
        <taxon>Craniata</taxon>
        <taxon>Vertebrata</taxon>
        <taxon>Euteleostomi</taxon>
        <taxon>Actinopterygii</taxon>
        <taxon>Neopterygii</taxon>
        <taxon>Teleostei</taxon>
        <taxon>Neoteleostei</taxon>
        <taxon>Acanthomorphata</taxon>
        <taxon>Eupercaria</taxon>
        <taxon>Perciformes</taxon>
        <taxon>Cottioidei</taxon>
        <taxon>Cottales</taxon>
        <taxon>Liparidae</taxon>
        <taxon>Liparis</taxon>
    </lineage>
</organism>
<keyword evidence="3" id="KW-1185">Reference proteome</keyword>
<reference evidence="2 3" key="1">
    <citation type="submission" date="2019-03" db="EMBL/GenBank/DDBJ databases">
        <title>First draft genome of Liparis tanakae, snailfish: a comprehensive survey of snailfish specific genes.</title>
        <authorList>
            <person name="Kim W."/>
            <person name="Song I."/>
            <person name="Jeong J.-H."/>
            <person name="Kim D."/>
            <person name="Kim S."/>
            <person name="Ryu S."/>
            <person name="Song J.Y."/>
            <person name="Lee S.K."/>
        </authorList>
    </citation>
    <scope>NUCLEOTIDE SEQUENCE [LARGE SCALE GENOMIC DNA]</scope>
    <source>
        <tissue evidence="2">Muscle</tissue>
    </source>
</reference>
<evidence type="ECO:0000313" key="3">
    <source>
        <dbReference type="Proteomes" id="UP000314294"/>
    </source>
</evidence>
<dbReference type="Proteomes" id="UP000314294">
    <property type="component" value="Unassembled WGS sequence"/>
</dbReference>
<feature type="compositionally biased region" description="Basic and acidic residues" evidence="1">
    <location>
        <begin position="39"/>
        <end position="59"/>
    </location>
</feature>
<evidence type="ECO:0000256" key="1">
    <source>
        <dbReference type="SAM" id="MobiDB-lite"/>
    </source>
</evidence>
<feature type="region of interest" description="Disordered" evidence="1">
    <location>
        <begin position="34"/>
        <end position="94"/>
    </location>
</feature>
<evidence type="ECO:0000313" key="2">
    <source>
        <dbReference type="EMBL" id="TNN23306.1"/>
    </source>
</evidence>
<gene>
    <name evidence="2" type="ORF">EYF80_066575</name>
</gene>
<proteinExistence type="predicted"/>
<name>A0A4Z2E323_9TELE</name>